<dbReference type="PANTHER" id="PTHR35332:SF2">
    <property type="entry name" value="REGULATION OF ENOLASE PROTEIN 1"/>
    <property type="match status" value="1"/>
</dbReference>
<reference evidence="1 2" key="1">
    <citation type="journal article" date="2021" name="Int. J. Syst. Evol. Microbiol.">
        <title>Reticulibacter mediterranei gen. nov., sp. nov., within the new family Reticulibacteraceae fam. nov., and Ktedonospora formicarum gen. nov., sp. nov., Ktedonobacter robiniae sp. nov., Dictyobacter formicarum sp. nov. and Dictyobacter arantiisoli sp. nov., belonging to the class Ktedonobacteria.</title>
        <authorList>
            <person name="Yabe S."/>
            <person name="Zheng Y."/>
            <person name="Wang C.M."/>
            <person name="Sakai Y."/>
            <person name="Abe K."/>
            <person name="Yokota A."/>
            <person name="Donadio S."/>
            <person name="Cavaletti L."/>
            <person name="Monciardini P."/>
        </authorList>
    </citation>
    <scope>NUCLEOTIDE SEQUENCE [LARGE SCALE GENOMIC DNA]</scope>
    <source>
        <strain evidence="1 2">SOSP1-9</strain>
    </source>
</reference>
<evidence type="ECO:0000313" key="1">
    <source>
        <dbReference type="EMBL" id="GHO89196.1"/>
    </source>
</evidence>
<name>A0ABQ3VTY3_9CHLR</name>
<dbReference type="RefSeq" id="WP_201366728.1">
    <property type="nucleotide sequence ID" value="NZ_BNJJ01000033.1"/>
</dbReference>
<dbReference type="SUPFAM" id="SSF49899">
    <property type="entry name" value="Concanavalin A-like lectins/glucanases"/>
    <property type="match status" value="1"/>
</dbReference>
<dbReference type="Gene3D" id="2.60.120.200">
    <property type="match status" value="1"/>
</dbReference>
<dbReference type="PANTHER" id="PTHR35332">
    <property type="entry name" value="REGULATION OF ENOLASE PROTEIN 1"/>
    <property type="match status" value="1"/>
</dbReference>
<accession>A0ABQ3VTY3</accession>
<dbReference type="Proteomes" id="UP000635565">
    <property type="component" value="Unassembled WGS sequence"/>
</dbReference>
<dbReference type="InterPro" id="IPR009784">
    <property type="entry name" value="DUF1349"/>
</dbReference>
<dbReference type="PIRSF" id="PIRSF022704">
    <property type="entry name" value="UCP022704"/>
    <property type="match status" value="1"/>
</dbReference>
<protein>
    <recommendedName>
        <fullName evidence="3">DUF1349 domain-containing protein</fullName>
    </recommendedName>
</protein>
<organism evidence="1 2">
    <name type="scientific">Dictyobacter formicarum</name>
    <dbReference type="NCBI Taxonomy" id="2778368"/>
    <lineage>
        <taxon>Bacteria</taxon>
        <taxon>Bacillati</taxon>
        <taxon>Chloroflexota</taxon>
        <taxon>Ktedonobacteria</taxon>
        <taxon>Ktedonobacterales</taxon>
        <taxon>Dictyobacteraceae</taxon>
        <taxon>Dictyobacter</taxon>
    </lineage>
</organism>
<evidence type="ECO:0000313" key="2">
    <source>
        <dbReference type="Proteomes" id="UP000635565"/>
    </source>
</evidence>
<dbReference type="InterPro" id="IPR013320">
    <property type="entry name" value="ConA-like_dom_sf"/>
</dbReference>
<evidence type="ECO:0008006" key="3">
    <source>
        <dbReference type="Google" id="ProtNLM"/>
    </source>
</evidence>
<sequence>MDWYNEPPRWSDRGDVVMIQSGPGTDFWRVTHNGAVNDNGHFYYQQQTGDFQADVRISGEYRALYDQAGLMVRLDASHWIKCGIEFVDGFQYASAVVTRDYSDWSIVRLENSPPSFWLRLLRRGPTIEISYALDGHSYQLLRQAYFTPTETLEVGLMCAAPQGSGFSSKFEQFRIQSL</sequence>
<keyword evidence="2" id="KW-1185">Reference proteome</keyword>
<dbReference type="EMBL" id="BNJJ01000033">
    <property type="protein sequence ID" value="GHO89196.1"/>
    <property type="molecule type" value="Genomic_DNA"/>
</dbReference>
<gene>
    <name evidence="1" type="ORF">KSZ_72020</name>
</gene>
<dbReference type="InterPro" id="IPR015987">
    <property type="entry name" value="UCP022704"/>
</dbReference>
<dbReference type="Pfam" id="PF07081">
    <property type="entry name" value="DUF1349"/>
    <property type="match status" value="1"/>
</dbReference>
<comment type="caution">
    <text evidence="1">The sequence shown here is derived from an EMBL/GenBank/DDBJ whole genome shotgun (WGS) entry which is preliminary data.</text>
</comment>
<proteinExistence type="predicted"/>